<dbReference type="Pfam" id="PF13365">
    <property type="entry name" value="Trypsin_2"/>
    <property type="match status" value="1"/>
</dbReference>
<dbReference type="GO" id="GO:0004252">
    <property type="term" value="F:serine-type endopeptidase activity"/>
    <property type="evidence" value="ECO:0007669"/>
    <property type="project" value="InterPro"/>
</dbReference>
<reference evidence="6" key="1">
    <citation type="submission" date="2023-08" db="EMBL/GenBank/DDBJ databases">
        <authorList>
            <person name="Chen Y."/>
            <person name="Shah S."/>
            <person name="Dougan E. K."/>
            <person name="Thang M."/>
            <person name="Chan C."/>
        </authorList>
    </citation>
    <scope>NUCLEOTIDE SEQUENCE</scope>
</reference>
<dbReference type="PRINTS" id="PR00834">
    <property type="entry name" value="PROTEASES2C"/>
</dbReference>
<keyword evidence="7" id="KW-1185">Reference proteome</keyword>
<dbReference type="InterPro" id="IPR009003">
    <property type="entry name" value="Peptidase_S1_PA"/>
</dbReference>
<dbReference type="SMART" id="SM00228">
    <property type="entry name" value="PDZ"/>
    <property type="match status" value="1"/>
</dbReference>
<dbReference type="InterPro" id="IPR051201">
    <property type="entry name" value="Chloro_Bact_Ser_Proteases"/>
</dbReference>
<dbReference type="PANTHER" id="PTHR43343">
    <property type="entry name" value="PEPTIDASE S12"/>
    <property type="match status" value="1"/>
</dbReference>
<keyword evidence="2" id="KW-0645">Protease</keyword>
<dbReference type="InterPro" id="IPR001478">
    <property type="entry name" value="PDZ"/>
</dbReference>
<keyword evidence="4" id="KW-0732">Signal</keyword>
<dbReference type="AlphaFoldDB" id="A0AA36NMH1"/>
<name>A0AA36NMH1_9DINO</name>
<dbReference type="PANTHER" id="PTHR43343:SF3">
    <property type="entry name" value="PROTEASE DO-LIKE 8, CHLOROPLASTIC"/>
    <property type="match status" value="1"/>
</dbReference>
<dbReference type="Proteomes" id="UP001178507">
    <property type="component" value="Unassembled WGS sequence"/>
</dbReference>
<dbReference type="Gene3D" id="2.30.42.10">
    <property type="match status" value="1"/>
</dbReference>
<organism evidence="6 7">
    <name type="scientific">Effrenium voratum</name>
    <dbReference type="NCBI Taxonomy" id="2562239"/>
    <lineage>
        <taxon>Eukaryota</taxon>
        <taxon>Sar</taxon>
        <taxon>Alveolata</taxon>
        <taxon>Dinophyceae</taxon>
        <taxon>Suessiales</taxon>
        <taxon>Symbiodiniaceae</taxon>
        <taxon>Effrenium</taxon>
    </lineage>
</organism>
<proteinExistence type="inferred from homology"/>
<evidence type="ECO:0000313" key="6">
    <source>
        <dbReference type="EMBL" id="CAJ1411171.1"/>
    </source>
</evidence>
<dbReference type="EMBL" id="CAUJNA010003860">
    <property type="protein sequence ID" value="CAJ1411171.1"/>
    <property type="molecule type" value="Genomic_DNA"/>
</dbReference>
<feature type="signal peptide" evidence="4">
    <location>
        <begin position="1"/>
        <end position="21"/>
    </location>
</feature>
<feature type="chain" id="PRO_5041425377" description="PDZ domain-containing protein" evidence="4">
    <location>
        <begin position="22"/>
        <end position="404"/>
    </location>
</feature>
<feature type="domain" description="PDZ" evidence="5">
    <location>
        <begin position="285"/>
        <end position="352"/>
    </location>
</feature>
<sequence>MAARQSRSCLILATSAVFLLSVRHLGGTLYVLPGGEPGEVKRSGEAKPMLRRALFAGLALASPAEQAHALMAEELRAASLFQRVSPSVLSVSEKPTALGAVAGGATGTGFVWDNSHVVTNYHVVSEIKNPHVTFLRKDANGFDEHVAVGAYVVGADPLSDIAVLQVRGEESMSELMRPLDRGTSTQLKPGQEVFALGNPFGLEHSMSKGVISGLARSMEGTAGWPVSGIIQTDASINPGNSGGPLLNSEGAVVGVNTAILSTSGTFSGVGFALPIDTVVKNVQSMIEEGYVSRPSIGVELAPDSVSESLGMPGAMVMKVVPGGPAQRAGMRALRSGQLGDVIVRMGGKSISSPEDVFRCLDERKPGEEVIMTVQRPSADEESDNVDVVDLVVRLGRSNSKMVVY</sequence>
<dbReference type="InterPro" id="IPR036034">
    <property type="entry name" value="PDZ_sf"/>
</dbReference>
<dbReference type="SUPFAM" id="SSF50494">
    <property type="entry name" value="Trypsin-like serine proteases"/>
    <property type="match status" value="1"/>
</dbReference>
<protein>
    <recommendedName>
        <fullName evidence="5">PDZ domain-containing protein</fullName>
    </recommendedName>
</protein>
<comment type="caution">
    <text evidence="6">The sequence shown here is derived from an EMBL/GenBank/DDBJ whole genome shotgun (WGS) entry which is preliminary data.</text>
</comment>
<dbReference type="Gene3D" id="2.40.10.120">
    <property type="match status" value="1"/>
</dbReference>
<evidence type="ECO:0000259" key="5">
    <source>
        <dbReference type="PROSITE" id="PS50106"/>
    </source>
</evidence>
<accession>A0AA36NMH1</accession>
<dbReference type="Pfam" id="PF13180">
    <property type="entry name" value="PDZ_2"/>
    <property type="match status" value="1"/>
</dbReference>
<comment type="similarity">
    <text evidence="1">Belongs to the peptidase S1C family.</text>
</comment>
<evidence type="ECO:0000256" key="4">
    <source>
        <dbReference type="SAM" id="SignalP"/>
    </source>
</evidence>
<evidence type="ECO:0000256" key="3">
    <source>
        <dbReference type="ARBA" id="ARBA00022801"/>
    </source>
</evidence>
<gene>
    <name evidence="6" type="ORF">EVOR1521_LOCUS31808</name>
</gene>
<keyword evidence="3" id="KW-0378">Hydrolase</keyword>
<evidence type="ECO:0000256" key="1">
    <source>
        <dbReference type="ARBA" id="ARBA00010541"/>
    </source>
</evidence>
<evidence type="ECO:0000313" key="7">
    <source>
        <dbReference type="Proteomes" id="UP001178507"/>
    </source>
</evidence>
<dbReference type="InterPro" id="IPR001940">
    <property type="entry name" value="Peptidase_S1C"/>
</dbReference>
<dbReference type="GO" id="GO:0006508">
    <property type="term" value="P:proteolysis"/>
    <property type="evidence" value="ECO:0007669"/>
    <property type="project" value="UniProtKB-KW"/>
</dbReference>
<dbReference type="PROSITE" id="PS50106">
    <property type="entry name" value="PDZ"/>
    <property type="match status" value="1"/>
</dbReference>
<dbReference type="SUPFAM" id="SSF50156">
    <property type="entry name" value="PDZ domain-like"/>
    <property type="match status" value="1"/>
</dbReference>
<evidence type="ECO:0000256" key="2">
    <source>
        <dbReference type="ARBA" id="ARBA00022670"/>
    </source>
</evidence>